<name>A0A7D5QCZ9_9EURY</name>
<dbReference type="InterPro" id="IPR036849">
    <property type="entry name" value="Enolase-like_C_sf"/>
</dbReference>
<dbReference type="OrthoDB" id="42605at2157"/>
<dbReference type="Pfam" id="PF13378">
    <property type="entry name" value="MR_MLE_C"/>
    <property type="match status" value="1"/>
</dbReference>
<dbReference type="GO" id="GO:0016829">
    <property type="term" value="F:lyase activity"/>
    <property type="evidence" value="ECO:0007669"/>
    <property type="project" value="UniProtKB-KW"/>
</dbReference>
<dbReference type="InterPro" id="IPR013341">
    <property type="entry name" value="Mandelate_racemase_N_dom"/>
</dbReference>
<evidence type="ECO:0000259" key="2">
    <source>
        <dbReference type="SMART" id="SM00922"/>
    </source>
</evidence>
<dbReference type="SUPFAM" id="SSF54826">
    <property type="entry name" value="Enolase N-terminal domain-like"/>
    <property type="match status" value="1"/>
</dbReference>
<dbReference type="InterPro" id="IPR029065">
    <property type="entry name" value="Enolase_C-like"/>
</dbReference>
<evidence type="ECO:0000313" key="3">
    <source>
        <dbReference type="EMBL" id="QLG63459.1"/>
    </source>
</evidence>
<dbReference type="SUPFAM" id="SSF51604">
    <property type="entry name" value="Enolase C-terminal domain-like"/>
    <property type="match status" value="1"/>
</dbReference>
<protein>
    <submittedName>
        <fullName evidence="3">Mandelate racemase/muconate lactonizing enzyme family protein</fullName>
    </submittedName>
</protein>
<evidence type="ECO:0000256" key="1">
    <source>
        <dbReference type="ARBA" id="ARBA00023239"/>
    </source>
</evidence>
<dbReference type="Gene3D" id="3.30.390.10">
    <property type="entry name" value="Enolase-like, N-terminal domain"/>
    <property type="match status" value="1"/>
</dbReference>
<dbReference type="CDD" id="cd03316">
    <property type="entry name" value="MR_like"/>
    <property type="match status" value="1"/>
</dbReference>
<feature type="domain" description="Mandelate racemase/muconate lactonizing enzyme C-terminal" evidence="2">
    <location>
        <begin position="149"/>
        <end position="253"/>
    </location>
</feature>
<dbReference type="GeneID" id="56039328"/>
<reference evidence="3 4" key="1">
    <citation type="submission" date="2020-06" db="EMBL/GenBank/DDBJ databases">
        <title>NJ-3-1, isolated from saline soil.</title>
        <authorList>
            <person name="Cui H.L."/>
            <person name="Shi X."/>
        </authorList>
    </citation>
    <scope>NUCLEOTIDE SEQUENCE [LARGE SCALE GENOMIC DNA]</scope>
    <source>
        <strain evidence="3 4">NJ-3-1</strain>
    </source>
</reference>
<evidence type="ECO:0000313" key="4">
    <source>
        <dbReference type="Proteomes" id="UP000509626"/>
    </source>
</evidence>
<dbReference type="PANTHER" id="PTHR48080:SF2">
    <property type="entry name" value="D-GALACTONATE DEHYDRATASE"/>
    <property type="match status" value="1"/>
</dbReference>
<dbReference type="SMART" id="SM00922">
    <property type="entry name" value="MR_MLE"/>
    <property type="match status" value="1"/>
</dbReference>
<proteinExistence type="predicted"/>
<dbReference type="RefSeq" id="WP_179270043.1">
    <property type="nucleotide sequence ID" value="NZ_CP058579.1"/>
</dbReference>
<dbReference type="InterPro" id="IPR013342">
    <property type="entry name" value="Mandelate_racemase_C"/>
</dbReference>
<dbReference type="Proteomes" id="UP000509626">
    <property type="component" value="Chromosome"/>
</dbReference>
<dbReference type="PANTHER" id="PTHR48080">
    <property type="entry name" value="D-GALACTONATE DEHYDRATASE-RELATED"/>
    <property type="match status" value="1"/>
</dbReference>
<gene>
    <name evidence="3" type="ORF">HUG12_17675</name>
</gene>
<organism evidence="3 4">
    <name type="scientific">Halorarum salinum</name>
    <dbReference type="NCBI Taxonomy" id="2743089"/>
    <lineage>
        <taxon>Archaea</taxon>
        <taxon>Methanobacteriati</taxon>
        <taxon>Methanobacteriota</taxon>
        <taxon>Stenosarchaea group</taxon>
        <taxon>Halobacteria</taxon>
        <taxon>Halobacteriales</taxon>
        <taxon>Haloferacaceae</taxon>
        <taxon>Halorarum</taxon>
    </lineage>
</organism>
<dbReference type="AlphaFoldDB" id="A0A7D5QCZ9"/>
<dbReference type="EMBL" id="CP058579">
    <property type="protein sequence ID" value="QLG63459.1"/>
    <property type="molecule type" value="Genomic_DNA"/>
</dbReference>
<sequence length="380" mass="41356">MEIEDVEAVPIRRELDGRFANAQKWIGSREYCLVRVTAADGTVGWGECWGPVAGNREVIEEYVAPWLRGREVEGVEQVHDDLRFALRSSYHSYLPVSALSGVDIALWDLYGKRLGVPAAELLGGRRREAVPAYATGHFWPDVDSFEAVRESVVEEAVGHVEAGFGALKNKIGMTRHPEFPYGWEEDVELVRAIREAVGDDVLLATDANHAYDRATAERVGHALADFDVHFFEEPIEPRRLDGYVDLNAAIEVPVAGGECWAFEGGFEEVVRRGGVAYAQPDVTSAGGLTATRRIAALAAAHNVQCLPHVFGSAVALAASLQALAAIPGDPMLEFDRTPNPIRDELAVDPVELDGTSVPIPDRPGIGVEIDPDVLAEFRAD</sequence>
<dbReference type="Gene3D" id="3.20.20.120">
    <property type="entry name" value="Enolase-like C-terminal domain"/>
    <property type="match status" value="1"/>
</dbReference>
<dbReference type="InterPro" id="IPR029017">
    <property type="entry name" value="Enolase-like_N"/>
</dbReference>
<keyword evidence="4" id="KW-1185">Reference proteome</keyword>
<dbReference type="InterPro" id="IPR034593">
    <property type="entry name" value="DgoD-like"/>
</dbReference>
<dbReference type="Pfam" id="PF02746">
    <property type="entry name" value="MR_MLE_N"/>
    <property type="match status" value="1"/>
</dbReference>
<keyword evidence="1" id="KW-0456">Lyase</keyword>
<dbReference type="SFLD" id="SFLDS00001">
    <property type="entry name" value="Enolase"/>
    <property type="match status" value="1"/>
</dbReference>
<accession>A0A7D5QCZ9</accession>
<dbReference type="KEGG" id="halu:HUG12_17675"/>
<dbReference type="SFLD" id="SFLDG00179">
    <property type="entry name" value="mandelate_racemase"/>
    <property type="match status" value="1"/>
</dbReference>